<protein>
    <submittedName>
        <fullName evidence="1">Uncharacterized protein TCIL3000_6_50</fullName>
    </submittedName>
</protein>
<accession>G0UN19</accession>
<dbReference type="AlphaFoldDB" id="G0UN19"/>
<proteinExistence type="predicted"/>
<dbReference type="EMBL" id="HE575319">
    <property type="protein sequence ID" value="CCC90779.1"/>
    <property type="molecule type" value="Genomic_DNA"/>
</dbReference>
<dbReference type="VEuPathDB" id="TriTrypDB:TcIL3000_6_50"/>
<organism evidence="1">
    <name type="scientific">Trypanosoma congolense (strain IL3000)</name>
    <dbReference type="NCBI Taxonomy" id="1068625"/>
    <lineage>
        <taxon>Eukaryota</taxon>
        <taxon>Discoba</taxon>
        <taxon>Euglenozoa</taxon>
        <taxon>Kinetoplastea</taxon>
        <taxon>Metakinetoplastina</taxon>
        <taxon>Trypanosomatida</taxon>
        <taxon>Trypanosomatidae</taxon>
        <taxon>Trypanosoma</taxon>
        <taxon>Nannomonas</taxon>
    </lineage>
</organism>
<sequence>MYAKRYEVGSAGEVTRRQPCTALLSTPYIVLYRDCEVSCWAPVVSPDSDRFWITFDIIVGVGTEVIAPSKPARALHAWNKARWDEFRPISDKLISHRTKRSVKGVGALDEAVTRGIRQGSKRKRRKGKGVVPPFWILELTKLDVMVQQCRNERKRDALIRWRRKVLADTAIR</sequence>
<evidence type="ECO:0000313" key="1">
    <source>
        <dbReference type="EMBL" id="CCC90779.1"/>
    </source>
</evidence>
<gene>
    <name evidence="1" type="ORF">TCIL3000_6_50</name>
</gene>
<reference evidence="1" key="1">
    <citation type="journal article" date="2012" name="Proc. Natl. Acad. Sci. U.S.A.">
        <title>Antigenic diversity is generated by distinct evolutionary mechanisms in African trypanosome species.</title>
        <authorList>
            <person name="Jackson A.P."/>
            <person name="Berry A."/>
            <person name="Aslett M."/>
            <person name="Allison H.C."/>
            <person name="Burton P."/>
            <person name="Vavrova-Anderson J."/>
            <person name="Brown R."/>
            <person name="Browne H."/>
            <person name="Corton N."/>
            <person name="Hauser H."/>
            <person name="Gamble J."/>
            <person name="Gilderthorp R."/>
            <person name="Marcello L."/>
            <person name="McQuillan J."/>
            <person name="Otto T.D."/>
            <person name="Quail M.A."/>
            <person name="Sanders M.J."/>
            <person name="van Tonder A."/>
            <person name="Ginger M.L."/>
            <person name="Field M.C."/>
            <person name="Barry J.D."/>
            <person name="Hertz-Fowler C."/>
            <person name="Berriman M."/>
        </authorList>
    </citation>
    <scope>NUCLEOTIDE SEQUENCE</scope>
    <source>
        <strain evidence="1">IL3000</strain>
    </source>
</reference>
<name>G0UN19_TRYCI</name>